<evidence type="ECO:0000259" key="2">
    <source>
        <dbReference type="Pfam" id="PF03217"/>
    </source>
</evidence>
<gene>
    <name evidence="3" type="ORF">KIM322_13380</name>
</gene>
<evidence type="ECO:0000313" key="3">
    <source>
        <dbReference type="EMBL" id="BDR61077.1"/>
    </source>
</evidence>
<dbReference type="Proteomes" id="UP001321741">
    <property type="component" value="Chromosome"/>
</dbReference>
<accession>A0ABM8BIE8</accession>
<sequence>MNVNKKMLALLTATLLGISTTALGTQPVKAADHVITKTLMHNSVAYTLSGKRTKNKYRAFSSVRAIDRPVIINKQPYYWLDTKKQRLIKAANIDGVKRKVKHNSYVYATGSRKAGLGLVKKGKTIITYGSNLRFKNGKRCFRIGGPSKQYIKASNVGPIIGSPTEETTVTVTRKRGSVIYEHSGQETKKHIKARARFKVDRLETGEPAETIMDERAQFGPDPEIYRIKGTNQWLWSKDVKAKKKLPLHNYDKENFSYIKFYQDTDVYNADGTMQDHNGHKIVKQAGHLKVDQLLYIWVPSEQKADLFYHLVGHKFYATGNIDKIDVGNGYVKAKAVKFVDGVKLKPINTLEEAEDQARAAANK</sequence>
<dbReference type="Pfam" id="PF03217">
    <property type="entry name" value="SlpA"/>
    <property type="match status" value="2"/>
</dbReference>
<feature type="domain" description="S-layer protein C-terminal" evidence="2">
    <location>
        <begin position="36"/>
        <end position="90"/>
    </location>
</feature>
<evidence type="ECO:0000256" key="1">
    <source>
        <dbReference type="SAM" id="SignalP"/>
    </source>
</evidence>
<proteinExistence type="predicted"/>
<dbReference type="InterPro" id="IPR004903">
    <property type="entry name" value="S-layer_prot"/>
</dbReference>
<organism evidence="3 4">
    <name type="scientific">Lactobacillus xylocopicola</name>
    <dbReference type="NCBI Taxonomy" id="2976676"/>
    <lineage>
        <taxon>Bacteria</taxon>
        <taxon>Bacillati</taxon>
        <taxon>Bacillota</taxon>
        <taxon>Bacilli</taxon>
        <taxon>Lactobacillales</taxon>
        <taxon>Lactobacillaceae</taxon>
        <taxon>Lactobacillus</taxon>
    </lineage>
</organism>
<feature type="signal peptide" evidence="1">
    <location>
        <begin position="1"/>
        <end position="24"/>
    </location>
</feature>
<reference evidence="3 4" key="1">
    <citation type="journal article" date="2023" name="Microbiol. Spectr.">
        <title>Symbiosis of Carpenter Bees with Uncharacterized Lactic Acid Bacteria Showing NAD Auxotrophy.</title>
        <authorList>
            <person name="Kawasaki S."/>
            <person name="Ozawa K."/>
            <person name="Mori T."/>
            <person name="Yamamoto A."/>
            <person name="Ito M."/>
            <person name="Ohkuma M."/>
            <person name="Sakamoto M."/>
            <person name="Matsutani M."/>
        </authorList>
    </citation>
    <scope>NUCLEOTIDE SEQUENCE [LARGE SCALE GENOMIC DNA]</scope>
    <source>
        <strain evidence="3 4">Kim32-2</strain>
    </source>
</reference>
<protein>
    <recommendedName>
        <fullName evidence="2">S-layer protein C-terminal domain-containing protein</fullName>
    </recommendedName>
</protein>
<keyword evidence="1" id="KW-0732">Signal</keyword>
<feature type="domain" description="S-layer protein C-terminal" evidence="2">
    <location>
        <begin position="91"/>
        <end position="154"/>
    </location>
</feature>
<dbReference type="EMBL" id="AP026803">
    <property type="protein sequence ID" value="BDR61077.1"/>
    <property type="molecule type" value="Genomic_DNA"/>
</dbReference>
<name>A0ABM8BIE8_9LACO</name>
<dbReference type="InterPro" id="IPR024968">
    <property type="entry name" value="SlpA_C_lactobacillus"/>
</dbReference>
<keyword evidence="4" id="KW-1185">Reference proteome</keyword>
<dbReference type="RefSeq" id="WP_317637309.1">
    <property type="nucleotide sequence ID" value="NZ_AP026803.1"/>
</dbReference>
<evidence type="ECO:0000313" key="4">
    <source>
        <dbReference type="Proteomes" id="UP001321741"/>
    </source>
</evidence>
<feature type="chain" id="PRO_5046805728" description="S-layer protein C-terminal domain-containing protein" evidence="1">
    <location>
        <begin position="25"/>
        <end position="363"/>
    </location>
</feature>
<dbReference type="PRINTS" id="PR01729">
    <property type="entry name" value="SURFACELAYER"/>
</dbReference>